<dbReference type="EMBL" id="JBHTIU010000030">
    <property type="protein sequence ID" value="MFD0869437.1"/>
    <property type="molecule type" value="Genomic_DNA"/>
</dbReference>
<sequence>MDKEQLPHGLEKDTNPQEIPSPSISRRKVLKALGMGGALLAGSAALRPGLVFADNPDSSGNSDAAALSGGNQARSVLHVPNVKTLLELPKGQLKDGVKVHVGGYYSDGDGGAKPVRWAASSTKADNGGTVHAPTGTGQQPGRWETVHNGVADFRWFGLFGADKNADAALDAMVNDASIHRIEAHTDLNFAKRHIFHRSGVEIDFHGHTVTTEGIELNTRDNPFGAVLFFQGTATGETQTVTLSTDLAEGTDVLEVANASAFQVEDWWHVQVKNLPQGSTQRELDYLLKVTEIIDGTHIRVNYKLGWAIASGRQVTYRKMAPVFRCNVRNMRFVGIAVPPNGSTNQRPFDTWDQIGSNPVAYEFAVECDVSGIRATKVFWPVIMRRYCSHYVTERCELINPEERDWGGTGYLTQQINVLYGHVRDCNTSNARHLNDFTCAAYCLVENCHGDGDDYGPFVTHGQFEHDLVYIGNSGLLSFANSGTTWGDSAKRITVKKHIASRIVANKRLTDLTLEDCHAVIKEGLSNSGSIWVNVDGLNMRGCTAKAMITLSKGSSRSKRKNILDSCGFGMLKGYEIARPIRKGTESVGYTPINGDLLIQNCEFYNVEEVNIGSINRLTLINTWFKGLPQTQGIINIGSREIVISGGGLIDCGFVLTGAWDKTNRDGTNPEHKTDQSITIGGGAVFSGTNGEKAFLKSIDPTNVIRWSLGDYTSKPSDPDTAHFHIQGGRHQFKAVGSSYIGGKYVILESSFSRDQYFFMTSCIEQNVIRALLPAETERVKHTEGNMIL</sequence>
<dbReference type="InterPro" id="IPR019546">
    <property type="entry name" value="TAT_signal_bac_arc"/>
</dbReference>
<keyword evidence="3" id="KW-1185">Reference proteome</keyword>
<dbReference type="Proteomes" id="UP001597120">
    <property type="component" value="Unassembled WGS sequence"/>
</dbReference>
<name>A0ABW3D7K5_9BACL</name>
<organism evidence="2 3">
    <name type="scientific">Paenibacillus residui</name>
    <dbReference type="NCBI Taxonomy" id="629724"/>
    <lineage>
        <taxon>Bacteria</taxon>
        <taxon>Bacillati</taxon>
        <taxon>Bacillota</taxon>
        <taxon>Bacilli</taxon>
        <taxon>Bacillales</taxon>
        <taxon>Paenibacillaceae</taxon>
        <taxon>Paenibacillus</taxon>
    </lineage>
</organism>
<feature type="region of interest" description="Disordered" evidence="1">
    <location>
        <begin position="1"/>
        <end position="22"/>
    </location>
</feature>
<evidence type="ECO:0000313" key="2">
    <source>
        <dbReference type="EMBL" id="MFD0869437.1"/>
    </source>
</evidence>
<dbReference type="InterPro" id="IPR006311">
    <property type="entry name" value="TAT_signal"/>
</dbReference>
<feature type="compositionally biased region" description="Basic and acidic residues" evidence="1">
    <location>
        <begin position="1"/>
        <end position="15"/>
    </location>
</feature>
<evidence type="ECO:0000313" key="3">
    <source>
        <dbReference type="Proteomes" id="UP001597120"/>
    </source>
</evidence>
<dbReference type="RefSeq" id="WP_379287806.1">
    <property type="nucleotide sequence ID" value="NZ_JBHTIU010000030.1"/>
</dbReference>
<evidence type="ECO:0000256" key="1">
    <source>
        <dbReference type="SAM" id="MobiDB-lite"/>
    </source>
</evidence>
<dbReference type="PROSITE" id="PS51318">
    <property type="entry name" value="TAT"/>
    <property type="match status" value="1"/>
</dbReference>
<reference evidence="3" key="1">
    <citation type="journal article" date="2019" name="Int. J. Syst. Evol. Microbiol.">
        <title>The Global Catalogue of Microorganisms (GCM) 10K type strain sequencing project: providing services to taxonomists for standard genome sequencing and annotation.</title>
        <authorList>
            <consortium name="The Broad Institute Genomics Platform"/>
            <consortium name="The Broad Institute Genome Sequencing Center for Infectious Disease"/>
            <person name="Wu L."/>
            <person name="Ma J."/>
        </authorList>
    </citation>
    <scope>NUCLEOTIDE SEQUENCE [LARGE SCALE GENOMIC DNA]</scope>
    <source>
        <strain evidence="3">CCUG 57263</strain>
    </source>
</reference>
<gene>
    <name evidence="2" type="ORF">ACFQ03_09765</name>
</gene>
<proteinExistence type="predicted"/>
<accession>A0ABW3D7K5</accession>
<protein>
    <submittedName>
        <fullName evidence="2">Twin-arginine translocation signal domain-containing protein</fullName>
    </submittedName>
</protein>
<dbReference type="NCBIfam" id="TIGR01409">
    <property type="entry name" value="TAT_signal_seq"/>
    <property type="match status" value="1"/>
</dbReference>
<comment type="caution">
    <text evidence="2">The sequence shown here is derived from an EMBL/GenBank/DDBJ whole genome shotgun (WGS) entry which is preliminary data.</text>
</comment>
<feature type="region of interest" description="Disordered" evidence="1">
    <location>
        <begin position="122"/>
        <end position="141"/>
    </location>
</feature>